<sequence>MVYFYLVVAGVLLLTSSIHGCPNCSNECEAGFINCVSCTCAPSCELLQCTPPRECVLKATECHSLPCPKMPSCIDTSKVCAGSPLRSDEDSVIQCGSSNVMCPPRYTCTPVSGHSISVCCMDAFDGKAQVPPFPEMNIFTPILSSVPPEDTDEESWGECMECPLDPCQVASCPDFPEAMCVTNDCDCSSWFIDHNQQKVDCYKSDPEMNLPPNFNPEMFFTTTTKYLAPTPTPLNSNFPEDGAK</sequence>
<keyword evidence="1" id="KW-0732">Signal</keyword>
<keyword evidence="3" id="KW-1185">Reference proteome</keyword>
<organism evidence="2 3">
    <name type="scientific">Ciona intestinalis</name>
    <name type="common">Transparent sea squirt</name>
    <name type="synonym">Ascidia intestinalis</name>
    <dbReference type="NCBI Taxonomy" id="7719"/>
    <lineage>
        <taxon>Eukaryota</taxon>
        <taxon>Metazoa</taxon>
        <taxon>Chordata</taxon>
        <taxon>Tunicata</taxon>
        <taxon>Ascidiacea</taxon>
        <taxon>Phlebobranchia</taxon>
        <taxon>Cionidae</taxon>
        <taxon>Ciona</taxon>
    </lineage>
</organism>
<reference evidence="3" key="1">
    <citation type="journal article" date="2002" name="Science">
        <title>The draft genome of Ciona intestinalis: insights into chordate and vertebrate origins.</title>
        <authorList>
            <person name="Dehal P."/>
            <person name="Satou Y."/>
            <person name="Campbell R.K."/>
            <person name="Chapman J."/>
            <person name="Degnan B."/>
            <person name="De Tomaso A."/>
            <person name="Davidson B."/>
            <person name="Di Gregorio A."/>
            <person name="Gelpke M."/>
            <person name="Goodstein D.M."/>
            <person name="Harafuji N."/>
            <person name="Hastings K.E."/>
            <person name="Ho I."/>
            <person name="Hotta K."/>
            <person name="Huang W."/>
            <person name="Kawashima T."/>
            <person name="Lemaire P."/>
            <person name="Martinez D."/>
            <person name="Meinertzhagen I.A."/>
            <person name="Necula S."/>
            <person name="Nonaka M."/>
            <person name="Putnam N."/>
            <person name="Rash S."/>
            <person name="Saiga H."/>
            <person name="Satake M."/>
            <person name="Terry A."/>
            <person name="Yamada L."/>
            <person name="Wang H.G."/>
            <person name="Awazu S."/>
            <person name="Azumi K."/>
            <person name="Boore J."/>
            <person name="Branno M."/>
            <person name="Chin-Bow S."/>
            <person name="DeSantis R."/>
            <person name="Doyle S."/>
            <person name="Francino P."/>
            <person name="Keys D.N."/>
            <person name="Haga S."/>
            <person name="Hayashi H."/>
            <person name="Hino K."/>
            <person name="Imai K.S."/>
            <person name="Inaba K."/>
            <person name="Kano S."/>
            <person name="Kobayashi K."/>
            <person name="Kobayashi M."/>
            <person name="Lee B.I."/>
            <person name="Makabe K.W."/>
            <person name="Manohar C."/>
            <person name="Matassi G."/>
            <person name="Medina M."/>
            <person name="Mochizuki Y."/>
            <person name="Mount S."/>
            <person name="Morishita T."/>
            <person name="Miura S."/>
            <person name="Nakayama A."/>
            <person name="Nishizaka S."/>
            <person name="Nomoto H."/>
            <person name="Ohta F."/>
            <person name="Oishi K."/>
            <person name="Rigoutsos I."/>
            <person name="Sano M."/>
            <person name="Sasaki A."/>
            <person name="Sasakura Y."/>
            <person name="Shoguchi E."/>
            <person name="Shin-i T."/>
            <person name="Spagnuolo A."/>
            <person name="Stainier D."/>
            <person name="Suzuki M.M."/>
            <person name="Tassy O."/>
            <person name="Takatori N."/>
            <person name="Tokuoka M."/>
            <person name="Yagi K."/>
            <person name="Yoshizaki F."/>
            <person name="Wada S."/>
            <person name="Zhang C."/>
            <person name="Hyatt P.D."/>
            <person name="Larimer F."/>
            <person name="Detter C."/>
            <person name="Doggett N."/>
            <person name="Glavina T."/>
            <person name="Hawkins T."/>
            <person name="Richardson P."/>
            <person name="Lucas S."/>
            <person name="Kohara Y."/>
            <person name="Levine M."/>
            <person name="Satoh N."/>
            <person name="Rokhsar D.S."/>
        </authorList>
    </citation>
    <scope>NUCLEOTIDE SEQUENCE [LARGE SCALE GENOMIC DNA]</scope>
</reference>
<dbReference type="GeneTree" id="ENSGT00840000132147"/>
<dbReference type="EMBL" id="EAAA01000735">
    <property type="status" value="NOT_ANNOTATED_CDS"/>
    <property type="molecule type" value="Genomic_DNA"/>
</dbReference>
<dbReference type="AlphaFoldDB" id="H2XLX7"/>
<feature type="signal peptide" evidence="1">
    <location>
        <begin position="1"/>
        <end position="20"/>
    </location>
</feature>
<dbReference type="HOGENOM" id="CLU_1140161_0_0_1"/>
<dbReference type="Ensembl" id="ENSCINT00000033113.1">
    <property type="protein sequence ID" value="ENSCINP00000030659.1"/>
    <property type="gene ID" value="ENSCING00000021970.1"/>
</dbReference>
<evidence type="ECO:0008006" key="4">
    <source>
        <dbReference type="Google" id="ProtNLM"/>
    </source>
</evidence>
<evidence type="ECO:0000256" key="1">
    <source>
        <dbReference type="SAM" id="SignalP"/>
    </source>
</evidence>
<accession>H2XLX7</accession>
<evidence type="ECO:0000313" key="2">
    <source>
        <dbReference type="Ensembl" id="ENSCINP00000030659.1"/>
    </source>
</evidence>
<reference evidence="2" key="3">
    <citation type="submission" date="2025-08" db="UniProtKB">
        <authorList>
            <consortium name="Ensembl"/>
        </authorList>
    </citation>
    <scope>IDENTIFICATION</scope>
</reference>
<feature type="chain" id="PRO_5003577249" description="TIL domain-containing protein" evidence="1">
    <location>
        <begin position="21"/>
        <end position="244"/>
    </location>
</feature>
<name>H2XLX7_CIOIN</name>
<reference evidence="2" key="2">
    <citation type="journal article" date="2008" name="Genome Biol.">
        <title>Improved genome assembly and evidence-based global gene model set for the chordate Ciona intestinalis: new insight into intron and operon populations.</title>
        <authorList>
            <person name="Satou Y."/>
            <person name="Mineta K."/>
            <person name="Ogasawara M."/>
            <person name="Sasakura Y."/>
            <person name="Shoguchi E."/>
            <person name="Ueno K."/>
            <person name="Yamada L."/>
            <person name="Matsumoto J."/>
            <person name="Wasserscheid J."/>
            <person name="Dewar K."/>
            <person name="Wiley G.B."/>
            <person name="Macmil S.L."/>
            <person name="Roe B.A."/>
            <person name="Zeller R.W."/>
            <person name="Hastings K.E."/>
            <person name="Lemaire P."/>
            <person name="Lindquist E."/>
            <person name="Endo T."/>
            <person name="Hotta K."/>
            <person name="Inaba K."/>
        </authorList>
    </citation>
    <scope>NUCLEOTIDE SEQUENCE [LARGE SCALE GENOMIC DNA]</scope>
    <source>
        <strain evidence="2">wild type</strain>
    </source>
</reference>
<dbReference type="Proteomes" id="UP000008144">
    <property type="component" value="Chromosome 11"/>
</dbReference>
<protein>
    <recommendedName>
        <fullName evidence="4">TIL domain-containing protein</fullName>
    </recommendedName>
</protein>
<reference evidence="2" key="4">
    <citation type="submission" date="2025-09" db="UniProtKB">
        <authorList>
            <consortium name="Ensembl"/>
        </authorList>
    </citation>
    <scope>IDENTIFICATION</scope>
</reference>
<dbReference type="InterPro" id="IPR028150">
    <property type="entry name" value="Lustrin_cystein"/>
</dbReference>
<dbReference type="InParanoid" id="H2XLX7"/>
<dbReference type="Pfam" id="PF14625">
    <property type="entry name" value="Lustrin_cystein"/>
    <property type="match status" value="1"/>
</dbReference>
<proteinExistence type="predicted"/>
<evidence type="ECO:0000313" key="3">
    <source>
        <dbReference type="Proteomes" id="UP000008144"/>
    </source>
</evidence>